<evidence type="ECO:0000256" key="8">
    <source>
        <dbReference type="SAM" id="Phobius"/>
    </source>
</evidence>
<dbReference type="Proteomes" id="UP000664698">
    <property type="component" value="Unassembled WGS sequence"/>
</dbReference>
<keyword evidence="11" id="KW-1185">Reference proteome</keyword>
<name>A0ABS3BQR8_9BACT</name>
<protein>
    <submittedName>
        <fullName evidence="10">Metal-dependent phosphohydrolase</fullName>
    </submittedName>
</protein>
<dbReference type="EMBL" id="JAFKCW010000002">
    <property type="protein sequence ID" value="MBN7801639.1"/>
    <property type="molecule type" value="Genomic_DNA"/>
</dbReference>
<evidence type="ECO:0000256" key="6">
    <source>
        <dbReference type="ARBA" id="ARBA00023118"/>
    </source>
</evidence>
<keyword evidence="4" id="KW-0547">Nucleotide-binding</keyword>
<dbReference type="Pfam" id="PF18967">
    <property type="entry name" value="PycTM"/>
    <property type="match status" value="1"/>
</dbReference>
<keyword evidence="6" id="KW-0051">Antiviral defense</keyword>
<gene>
    <name evidence="10" type="ORF">J0A67_12255</name>
</gene>
<sequence length="189" mass="20884">MEQPTTEKGKDKEKTQRERQTYYRVAFKNNCSLLQIADNKANIIITINSLGISSTVAFLGYGSAAGIIEIDSFRTIGPILLFLLTLLASALLAVQAAKPSIIGSEKTGKKAKSNMLFFGDSAKLSLEEYLAETRNVLGEKGAIIDQMSISLYYQGKILDRKYKLIRRAYEVFVLALAVGILIFFGFLVN</sequence>
<evidence type="ECO:0000256" key="4">
    <source>
        <dbReference type="ARBA" id="ARBA00022741"/>
    </source>
</evidence>
<keyword evidence="3 8" id="KW-0812">Transmembrane</keyword>
<reference evidence="10 11" key="1">
    <citation type="submission" date="2021-03" db="EMBL/GenBank/DDBJ databases">
        <title>novel species isolated from a fishpond in China.</title>
        <authorList>
            <person name="Lu H."/>
            <person name="Cai Z."/>
        </authorList>
    </citation>
    <scope>NUCLEOTIDE SEQUENCE [LARGE SCALE GENOMIC DNA]</scope>
    <source>
        <strain evidence="10 11">JCM 31546</strain>
    </source>
</reference>
<feature type="domain" description="Pycsar effector protein" evidence="9">
    <location>
        <begin position="27"/>
        <end position="183"/>
    </location>
</feature>
<accession>A0ABS3BQR8</accession>
<comment type="subcellular location">
    <subcellularLocation>
        <location evidence="1">Cell membrane</location>
    </subcellularLocation>
</comment>
<evidence type="ECO:0000256" key="1">
    <source>
        <dbReference type="ARBA" id="ARBA00004236"/>
    </source>
</evidence>
<feature type="transmembrane region" description="Helical" evidence="8">
    <location>
        <begin position="76"/>
        <end position="94"/>
    </location>
</feature>
<keyword evidence="2" id="KW-1003">Cell membrane</keyword>
<keyword evidence="5 8" id="KW-1133">Transmembrane helix</keyword>
<proteinExistence type="predicted"/>
<comment type="caution">
    <text evidence="10">The sequence shown here is derived from an EMBL/GenBank/DDBJ whole genome shotgun (WGS) entry which is preliminary data.</text>
</comment>
<keyword evidence="7 8" id="KW-0472">Membrane</keyword>
<evidence type="ECO:0000313" key="11">
    <source>
        <dbReference type="Proteomes" id="UP000664698"/>
    </source>
</evidence>
<evidence type="ECO:0000256" key="3">
    <source>
        <dbReference type="ARBA" id="ARBA00022692"/>
    </source>
</evidence>
<dbReference type="RefSeq" id="WP_206569614.1">
    <property type="nucleotide sequence ID" value="NZ_JAFKCW010000002.1"/>
</dbReference>
<feature type="transmembrane region" description="Helical" evidence="8">
    <location>
        <begin position="168"/>
        <end position="188"/>
    </location>
</feature>
<evidence type="ECO:0000256" key="7">
    <source>
        <dbReference type="ARBA" id="ARBA00023136"/>
    </source>
</evidence>
<evidence type="ECO:0000259" key="9">
    <source>
        <dbReference type="Pfam" id="PF18967"/>
    </source>
</evidence>
<organism evidence="10 11">
    <name type="scientific">Algoriphagus aestuariicola</name>
    <dbReference type="NCBI Taxonomy" id="1852016"/>
    <lineage>
        <taxon>Bacteria</taxon>
        <taxon>Pseudomonadati</taxon>
        <taxon>Bacteroidota</taxon>
        <taxon>Cytophagia</taxon>
        <taxon>Cytophagales</taxon>
        <taxon>Cyclobacteriaceae</taxon>
        <taxon>Algoriphagus</taxon>
    </lineage>
</organism>
<evidence type="ECO:0000256" key="5">
    <source>
        <dbReference type="ARBA" id="ARBA00022989"/>
    </source>
</evidence>
<dbReference type="InterPro" id="IPR043760">
    <property type="entry name" value="PycTM_dom"/>
</dbReference>
<evidence type="ECO:0000256" key="2">
    <source>
        <dbReference type="ARBA" id="ARBA00022475"/>
    </source>
</evidence>
<evidence type="ECO:0000313" key="10">
    <source>
        <dbReference type="EMBL" id="MBN7801639.1"/>
    </source>
</evidence>
<feature type="transmembrane region" description="Helical" evidence="8">
    <location>
        <begin position="43"/>
        <end position="64"/>
    </location>
</feature>